<accession>A0A167Z7I9</accession>
<feature type="compositionally biased region" description="Basic residues" evidence="1">
    <location>
        <begin position="371"/>
        <end position="383"/>
    </location>
</feature>
<organism evidence="2 3">
    <name type="scientific">Ascosphaera apis ARSEF 7405</name>
    <dbReference type="NCBI Taxonomy" id="392613"/>
    <lineage>
        <taxon>Eukaryota</taxon>
        <taxon>Fungi</taxon>
        <taxon>Dikarya</taxon>
        <taxon>Ascomycota</taxon>
        <taxon>Pezizomycotina</taxon>
        <taxon>Eurotiomycetes</taxon>
        <taxon>Eurotiomycetidae</taxon>
        <taxon>Onygenales</taxon>
        <taxon>Ascosphaeraceae</taxon>
        <taxon>Ascosphaera</taxon>
    </lineage>
</organism>
<comment type="caution">
    <text evidence="2">The sequence shown here is derived from an EMBL/GenBank/DDBJ whole genome shotgun (WGS) entry which is preliminary data.</text>
</comment>
<dbReference type="Gene3D" id="2.130.10.10">
    <property type="entry name" value="YVTN repeat-like/Quinoprotein amine dehydrogenase"/>
    <property type="match status" value="1"/>
</dbReference>
<dbReference type="Proteomes" id="UP000242877">
    <property type="component" value="Unassembled WGS sequence"/>
</dbReference>
<dbReference type="VEuPathDB" id="FungiDB:AAP_02933"/>
<dbReference type="AlphaFoldDB" id="A0A167Z7I9"/>
<sequence>MESPKGRRHRLPADVQDSEVISCVHRNKETAFERTALSQHYNLYFVADANRIMVYCPRGPCIGGKPRMVTQVDLAKPDARGLTGIGGDHAINHLVVGDLGIDEILLFATDSGNIGAYNVDSIASVIDEVEDLGGEQTDPWQVGERVKCFFVQFIQASAWGLSIHKHARMIAVSANDHSIHVFAFALKHAPYTAQEVEQARENTRIIDRLDDQGWPWIRHPNQLAGFWRIGPGQRRLTNLRIRYYGHKDNIPCVTFMNSDIDPGACFMVSISIDNEICIWRTWESLMPLRKINLALTAPTVGSHHREQRGWGVLALDPRSFRTKSCLNFACPGGKQFHTYEELLGAKLPRANRQTMANTDDTVMDEVDKVLGRKKREQKPKAPSKKLEKLWEQPLDFPGPFLGTSVPLDPKDDAEMDDAQSIESGEQDSNTSDDCEHQIDWAADPEHIKLLDEYFEQFGVGDYCPSFMNLDPAVTTPGTVHWENEFKLSFKNFPIASFGEYAVTLFRGVMSVQATTLYENVFHETSNISPIGLGWSRINMVHQIPELGVVVAAAQSGHVGIFTMTDVPFEGPTLRIDHVIPTQDQKAADIPLLGIAVGPVESQLDPTQRNKWMARSGPVRDNWESRQHPFRRYRLILYYYDQRIDHYELWYDWPDDMRGPTNKWKPNESRWLLVKDAFSGDN</sequence>
<dbReference type="InterPro" id="IPR036322">
    <property type="entry name" value="WD40_repeat_dom_sf"/>
</dbReference>
<dbReference type="OrthoDB" id="5591786at2759"/>
<feature type="compositionally biased region" description="Polar residues" evidence="1">
    <location>
        <begin position="420"/>
        <end position="431"/>
    </location>
</feature>
<evidence type="ECO:0000313" key="2">
    <source>
        <dbReference type="EMBL" id="KZZ92278.1"/>
    </source>
</evidence>
<dbReference type="InterPro" id="IPR015943">
    <property type="entry name" value="WD40/YVTN_repeat-like_dom_sf"/>
</dbReference>
<keyword evidence="3" id="KW-1185">Reference proteome</keyword>
<feature type="region of interest" description="Disordered" evidence="1">
    <location>
        <begin position="397"/>
        <end position="434"/>
    </location>
</feature>
<dbReference type="InterPro" id="IPR014839">
    <property type="entry name" value="Crt10"/>
</dbReference>
<evidence type="ECO:0000313" key="3">
    <source>
        <dbReference type="Proteomes" id="UP000242877"/>
    </source>
</evidence>
<dbReference type="EMBL" id="AZGZ01000011">
    <property type="protein sequence ID" value="KZZ92278.1"/>
    <property type="molecule type" value="Genomic_DNA"/>
</dbReference>
<name>A0A167Z7I9_9EURO</name>
<proteinExistence type="predicted"/>
<gene>
    <name evidence="2" type="ORF">AAP_02933</name>
</gene>
<protein>
    <submittedName>
        <fullName evidence="2">Ribonucleotide reductase, transcriptional regulator CRT10</fullName>
    </submittedName>
</protein>
<feature type="region of interest" description="Disordered" evidence="1">
    <location>
        <begin position="370"/>
        <end position="389"/>
    </location>
</feature>
<dbReference type="Pfam" id="PF08728">
    <property type="entry name" value="CRT10"/>
    <property type="match status" value="1"/>
</dbReference>
<evidence type="ECO:0000256" key="1">
    <source>
        <dbReference type="SAM" id="MobiDB-lite"/>
    </source>
</evidence>
<reference evidence="2 3" key="1">
    <citation type="journal article" date="2016" name="Genome Biol. Evol.">
        <title>Divergent and convergent evolution of fungal pathogenicity.</title>
        <authorList>
            <person name="Shang Y."/>
            <person name="Xiao G."/>
            <person name="Zheng P."/>
            <person name="Cen K."/>
            <person name="Zhan S."/>
            <person name="Wang C."/>
        </authorList>
    </citation>
    <scope>NUCLEOTIDE SEQUENCE [LARGE SCALE GENOMIC DNA]</scope>
    <source>
        <strain evidence="2 3">ARSEF 7405</strain>
    </source>
</reference>
<dbReference type="SUPFAM" id="SSF50978">
    <property type="entry name" value="WD40 repeat-like"/>
    <property type="match status" value="1"/>
</dbReference>